<dbReference type="Proteomes" id="UP000028045">
    <property type="component" value="Unassembled WGS sequence"/>
</dbReference>
<evidence type="ECO:0000313" key="2">
    <source>
        <dbReference type="Proteomes" id="UP000028045"/>
    </source>
</evidence>
<evidence type="ECO:0000313" key="1">
    <source>
        <dbReference type="EMBL" id="KEY73907.1"/>
    </source>
</evidence>
<proteinExistence type="predicted"/>
<dbReference type="HOGENOM" id="CLU_1005341_0_0_1"/>
<accession>A0A084B8M8</accession>
<dbReference type="AlphaFoldDB" id="A0A084B8M8"/>
<organism evidence="1 2">
    <name type="scientific">Stachybotrys chartarum (strain CBS 109288 / IBT 7711)</name>
    <name type="common">Toxic black mold</name>
    <name type="synonym">Stilbospora chartarum</name>
    <dbReference type="NCBI Taxonomy" id="1280523"/>
    <lineage>
        <taxon>Eukaryota</taxon>
        <taxon>Fungi</taxon>
        <taxon>Dikarya</taxon>
        <taxon>Ascomycota</taxon>
        <taxon>Pezizomycotina</taxon>
        <taxon>Sordariomycetes</taxon>
        <taxon>Hypocreomycetidae</taxon>
        <taxon>Hypocreales</taxon>
        <taxon>Stachybotryaceae</taxon>
        <taxon>Stachybotrys</taxon>
    </lineage>
</organism>
<protein>
    <submittedName>
        <fullName evidence="1">Uncharacterized protein</fullName>
    </submittedName>
</protein>
<dbReference type="EMBL" id="KL647709">
    <property type="protein sequence ID" value="KEY73907.1"/>
    <property type="molecule type" value="Genomic_DNA"/>
</dbReference>
<reference evidence="1 2" key="1">
    <citation type="journal article" date="2014" name="BMC Genomics">
        <title>Comparative genome sequencing reveals chemotype-specific gene clusters in the toxigenic black mold Stachybotrys.</title>
        <authorList>
            <person name="Semeiks J."/>
            <person name="Borek D."/>
            <person name="Otwinowski Z."/>
            <person name="Grishin N.V."/>
        </authorList>
    </citation>
    <scope>NUCLEOTIDE SEQUENCE [LARGE SCALE GENOMIC DNA]</scope>
    <source>
        <strain evidence="2">CBS 109288 / IBT 7711</strain>
    </source>
</reference>
<name>A0A084B8M8_STACB</name>
<keyword evidence="2" id="KW-1185">Reference proteome</keyword>
<gene>
    <name evidence="1" type="ORF">S7711_11578</name>
</gene>
<sequence length="277" mass="31825">MNIIVFPGGGRQGKHKPLPFRQFFIRLSLTLIFYALPLSSSSQIHVRPGSSRRSSLGFPQAHSEVRRVKNSVWQNRVLSGREYYCNFEQTVEDSRIPQGRFVTVDDAMRFGWDITEGTVDPSEGLKVFETYGIDEGEARTTMWKHMRFWDGTNPVQLGIPVSLLLFRIRLSAMKKRFFNIAVDALRRRGVEQIPSWSNPATFRPDDDDEGFYAMLGEARGAGAAFVLNQHNAELGQLRINEIHVWAEDDDFDTRQEFTDPNDPALYMWMTIERVQTS</sequence>